<dbReference type="Pfam" id="PF00078">
    <property type="entry name" value="RVT_1"/>
    <property type="match status" value="1"/>
</dbReference>
<feature type="compositionally biased region" description="Polar residues" evidence="2">
    <location>
        <begin position="362"/>
        <end position="417"/>
    </location>
</feature>
<reference evidence="4 5" key="1">
    <citation type="journal article" date="2021" name="Elife">
        <title>Chloroplast acquisition without the gene transfer in kleptoplastic sea slugs, Plakobranchus ocellatus.</title>
        <authorList>
            <person name="Maeda T."/>
            <person name="Takahashi S."/>
            <person name="Yoshida T."/>
            <person name="Shimamura S."/>
            <person name="Takaki Y."/>
            <person name="Nagai Y."/>
            <person name="Toyoda A."/>
            <person name="Suzuki Y."/>
            <person name="Arimoto A."/>
            <person name="Ishii H."/>
            <person name="Satoh N."/>
            <person name="Nishiyama T."/>
            <person name="Hasebe M."/>
            <person name="Maruyama T."/>
            <person name="Minagawa J."/>
            <person name="Obokata J."/>
            <person name="Shigenobu S."/>
        </authorList>
    </citation>
    <scope>NUCLEOTIDE SEQUENCE [LARGE SCALE GENOMIC DNA]</scope>
</reference>
<feature type="compositionally biased region" description="Polar residues" evidence="2">
    <location>
        <begin position="118"/>
        <end position="129"/>
    </location>
</feature>
<proteinExistence type="predicted"/>
<feature type="compositionally biased region" description="Pro residues" evidence="2">
    <location>
        <begin position="228"/>
        <end position="240"/>
    </location>
</feature>
<feature type="region of interest" description="Disordered" evidence="2">
    <location>
        <begin position="450"/>
        <end position="564"/>
    </location>
</feature>
<dbReference type="EMBL" id="BLXT01000055">
    <property type="protein sequence ID" value="GFN74166.1"/>
    <property type="molecule type" value="Genomic_DNA"/>
</dbReference>
<feature type="compositionally biased region" description="Pro residues" evidence="2">
    <location>
        <begin position="298"/>
        <end position="316"/>
    </location>
</feature>
<feature type="compositionally biased region" description="Polar residues" evidence="2">
    <location>
        <begin position="450"/>
        <end position="460"/>
    </location>
</feature>
<evidence type="ECO:0000259" key="3">
    <source>
        <dbReference type="PROSITE" id="PS50878"/>
    </source>
</evidence>
<keyword evidence="5" id="KW-1185">Reference proteome</keyword>
<feature type="compositionally biased region" description="Low complexity" evidence="2">
    <location>
        <begin position="317"/>
        <end position="337"/>
    </location>
</feature>
<gene>
    <name evidence="4" type="ORF">PoB_000067200</name>
</gene>
<dbReference type="PROSITE" id="PS50878">
    <property type="entry name" value="RT_POL"/>
    <property type="match status" value="1"/>
</dbReference>
<feature type="compositionally biased region" description="Low complexity" evidence="2">
    <location>
        <begin position="147"/>
        <end position="161"/>
    </location>
</feature>
<feature type="compositionally biased region" description="Low complexity" evidence="2">
    <location>
        <begin position="241"/>
        <end position="273"/>
    </location>
</feature>
<dbReference type="InterPro" id="IPR043502">
    <property type="entry name" value="DNA/RNA_pol_sf"/>
</dbReference>
<feature type="region of interest" description="Disordered" evidence="2">
    <location>
        <begin position="90"/>
        <end position="187"/>
    </location>
</feature>
<sequence>MDKEPLDLHHLSAIRIGDRIVYNGVGGNAFAFGEKPDLVAFALGPYPNPNSPGLPLSKSRTEPDLHGKGTDLNLATTQTAEDVQIVNHSDNEEGPTIIIPPSPLSVSSISTREDKIESQQQVTTSNKNIVKQLDTGDKTALQSLSDASNNEISNTSSASSSKKNKANKKPTLKEVARQADCSRTQYERNSSWGAITNLGSRIASNTTYLMTSTAGTTIAMPDKTFLLPAPPSRQPQPTLPLPDTLAATSSKYSSPASSKASSASSTPTKSYSTLLEGLTVKRERPRSIPSPASLGLPPILPRPPAAHLPPPLPSRPPASLLLSCPSSPCSSIKSSASQLPSPDDGTDTEDNEHNEVDDTANNKETSLIYRSSGTIRLENSQMPSSPSPKTDAKNSTFKTQGDLTQSSGRRHSQSSFICSVKTSSEKKSTSVKDNSFSTISAMIVGASCRNTEPSNNASNSHRTEPIPLISHQVSVSTPNLRDITDEPSSAHSSDDEGVFEGALSASDEEVTASDACGNKNKNEPTPSQRTNMDKQRLPDIPKSSEVKTFDKKQPGNGRNPETDMASVKNKRIWPFHKKVLEKRIETEEEVNTEVKVIEQLEQRRKELRKKDNKIRAERVEYSEVNKTVKKKRRARARRKRKDFVISILQQRKGPKETHKYKSKKKISSMKDKDGHKTTDREEILEICKSFYKTLYESTLPTPTNCEKESPDSDEVPPFTTNVVKSCLLAMSKKKAPGPDDITSDILLLGDEPVLKYLTSCFNEILKSRKILACWEEANIVIIYKKGDPGDIKNYRPISLLSHSYKLFTRLLQKRTERILDENQPRDQAGFRKGYSTTDHIYTLNQVIEKSNEYNLPLCIGFIDYEKAFDSLEHFATFDALPKININETYVTILENIYRNASARVHIDNLESEPFPIHRGVRQGDPISPKLFTAAIEMIFRKADLEHGLNVDGETLTNLRFADDVALVTEKVKNMEEQLNVLNNISLESGLKMHKGKMKYMNNFESNKDITIDKEKIEKVESYKYFGQTTYLKDTIKEEVTCRIRADLRWSLTKATTQKLRVAQRAVERKILGIKLADRVKCSEIRKRTQIQDIVDFVAKQKWKWAGHVARLKDNRWTLRVTEWQPRNGKRSRGRQARRWRDDIVKTKGNTWSRDAKDRDEWRRDAEGYILQWMDRAS</sequence>
<feature type="domain" description="Reverse transcriptase" evidence="3">
    <location>
        <begin position="763"/>
        <end position="1029"/>
    </location>
</feature>
<dbReference type="PANTHER" id="PTHR19446">
    <property type="entry name" value="REVERSE TRANSCRIPTASES"/>
    <property type="match status" value="1"/>
</dbReference>
<evidence type="ECO:0000256" key="2">
    <source>
        <dbReference type="SAM" id="MobiDB-lite"/>
    </source>
</evidence>
<dbReference type="AlphaFoldDB" id="A0AAV3XWD7"/>
<organism evidence="4 5">
    <name type="scientific">Plakobranchus ocellatus</name>
    <dbReference type="NCBI Taxonomy" id="259542"/>
    <lineage>
        <taxon>Eukaryota</taxon>
        <taxon>Metazoa</taxon>
        <taxon>Spiralia</taxon>
        <taxon>Lophotrochozoa</taxon>
        <taxon>Mollusca</taxon>
        <taxon>Gastropoda</taxon>
        <taxon>Heterobranchia</taxon>
        <taxon>Euthyneura</taxon>
        <taxon>Panpulmonata</taxon>
        <taxon>Sacoglossa</taxon>
        <taxon>Placobranchoidea</taxon>
        <taxon>Plakobranchidae</taxon>
        <taxon>Plakobranchus</taxon>
    </lineage>
</organism>
<feature type="coiled-coil region" evidence="1">
    <location>
        <begin position="583"/>
        <end position="620"/>
    </location>
</feature>
<accession>A0AAV3XWD7</accession>
<evidence type="ECO:0000256" key="1">
    <source>
        <dbReference type="SAM" id="Coils"/>
    </source>
</evidence>
<feature type="region of interest" description="Disordered" evidence="2">
    <location>
        <begin position="223"/>
        <end position="433"/>
    </location>
</feature>
<feature type="region of interest" description="Disordered" evidence="2">
    <location>
        <begin position="652"/>
        <end position="675"/>
    </location>
</feature>
<evidence type="ECO:0000313" key="5">
    <source>
        <dbReference type="Proteomes" id="UP000735302"/>
    </source>
</evidence>
<evidence type="ECO:0000313" key="4">
    <source>
        <dbReference type="EMBL" id="GFN74166.1"/>
    </source>
</evidence>
<comment type="caution">
    <text evidence="4">The sequence shown here is derived from an EMBL/GenBank/DDBJ whole genome shotgun (WGS) entry which is preliminary data.</text>
</comment>
<dbReference type="InterPro" id="IPR000477">
    <property type="entry name" value="RT_dom"/>
</dbReference>
<name>A0AAV3XWD7_9GAST</name>
<dbReference type="Proteomes" id="UP000735302">
    <property type="component" value="Unassembled WGS sequence"/>
</dbReference>
<dbReference type="SUPFAM" id="SSF56672">
    <property type="entry name" value="DNA/RNA polymerases"/>
    <property type="match status" value="1"/>
</dbReference>
<protein>
    <recommendedName>
        <fullName evidence="3">Reverse transcriptase domain-containing protein</fullName>
    </recommendedName>
</protein>
<dbReference type="CDD" id="cd01650">
    <property type="entry name" value="RT_nLTR_like"/>
    <property type="match status" value="1"/>
</dbReference>
<feature type="compositionally biased region" description="Basic and acidic residues" evidence="2">
    <location>
        <begin position="531"/>
        <end position="553"/>
    </location>
</feature>
<keyword evidence="1" id="KW-0175">Coiled coil</keyword>